<feature type="domain" description="PH" evidence="2">
    <location>
        <begin position="673"/>
        <end position="770"/>
    </location>
</feature>
<dbReference type="PROSITE" id="PS50003">
    <property type="entry name" value="PH_DOMAIN"/>
    <property type="match status" value="2"/>
</dbReference>
<dbReference type="SMART" id="SM00233">
    <property type="entry name" value="PH"/>
    <property type="match status" value="2"/>
</dbReference>
<proteinExistence type="predicted"/>
<dbReference type="Gene3D" id="2.30.42.10">
    <property type="match status" value="1"/>
</dbReference>
<dbReference type="PANTHER" id="PTHR47644">
    <property type="entry name" value="AGAP008221-PA"/>
    <property type="match status" value="1"/>
</dbReference>
<evidence type="ECO:0000313" key="4">
    <source>
        <dbReference type="EMBL" id="KAK3087820.1"/>
    </source>
</evidence>
<evidence type="ECO:0000313" key="5">
    <source>
        <dbReference type="Proteomes" id="UP001186944"/>
    </source>
</evidence>
<feature type="region of interest" description="Disordered" evidence="1">
    <location>
        <begin position="184"/>
        <end position="205"/>
    </location>
</feature>
<name>A0AA88XLU2_PINIB</name>
<dbReference type="FunFam" id="2.30.29.30:FF:000286">
    <property type="entry name" value="PH-protein kinase domain containing protein"/>
    <property type="match status" value="1"/>
</dbReference>
<sequence length="776" mass="88094">MSTKSHRRTTACISEAFSFLSTPEYNVNDEEATGPYRDTIPKTFDISLIDKENSTQDRASIIVRASSSIDSIDVVDSKDSEYTIVTYLDNNEENSSPSVRSQCDSGFIQEASFDDEVQTDEYRIETYLEDINNDKVTQKDNTEDREDNSITDDNTVSVVVSESESDMDGVVVLRHWPDSSKLDLNVSRDSDSEKVPSDPNVPKRGTQRIVSDAFSFLKEIEDCDDENERTQTDSNIPVVLNGDSDLNNGIKNLSVLPSDRCSVDSKVDVLSRKSLPSSDLSNRGPTWENSENVVRMRPKSGTSSMTDKRLVSTESSNIVNRRQKSGTPSVGGNSERQQNSGTPSMGGNSDDSSDEDTGIYNESFRNSCWVQVDKDHLMDMEKSSALQLQPSIEEKDEDVFQPDATPNSFISHNRSYSTQTTLSESEFRNEYQIKRRAFVQRHDSQEEYHRMSTRFYDQERVLTIVKGKDDQDFGLHVLDSHPAVITSVDKGSPSERGGVTEGQILIAVNGVNVLKANHQEIIQLIQKKGHIVQLEVASSDVYHVRNMDTPLLTGYMSKLSGSTFMKNWRRRYFILRPDNCLYYYKTEQDQDPLGALPLLNYLVSRHIDSNKENCFKAEKFGARTYFFMTDTREEMARWVSALNEAATKAKKKRDNWMDVTSHNVGIPALEIRKPDCSGYLSKCGRTMKGWNRRYCVLKDACMYYYKNMNSQSAQGMTHLHGYMIDQAGIPSKKNSISLRPPEPQMRTFTFCADNETDKRRWIAALSRSIQRWIKVD</sequence>
<feature type="compositionally biased region" description="Polar residues" evidence="1">
    <location>
        <begin position="274"/>
        <end position="292"/>
    </location>
</feature>
<dbReference type="InterPro" id="IPR041489">
    <property type="entry name" value="PDZ_6"/>
</dbReference>
<dbReference type="InterPro" id="IPR036034">
    <property type="entry name" value="PDZ_sf"/>
</dbReference>
<keyword evidence="5" id="KW-1185">Reference proteome</keyword>
<dbReference type="PANTHER" id="PTHR47644:SF1">
    <property type="entry name" value="PDZ DOMAIN-CONTAINING PROTEIN"/>
    <property type="match status" value="1"/>
</dbReference>
<accession>A0AA88XLU2</accession>
<dbReference type="InterPro" id="IPR011993">
    <property type="entry name" value="PH-like_dom_sf"/>
</dbReference>
<feature type="domain" description="PH" evidence="2">
    <location>
        <begin position="549"/>
        <end position="647"/>
    </location>
</feature>
<dbReference type="InterPro" id="IPR001478">
    <property type="entry name" value="PDZ"/>
</dbReference>
<feature type="compositionally biased region" description="Polar residues" evidence="1">
    <location>
        <begin position="312"/>
        <end position="350"/>
    </location>
</feature>
<dbReference type="SUPFAM" id="SSF50729">
    <property type="entry name" value="PH domain-like"/>
    <property type="match status" value="2"/>
</dbReference>
<dbReference type="AlphaFoldDB" id="A0AA88XLU2"/>
<evidence type="ECO:0000259" key="2">
    <source>
        <dbReference type="PROSITE" id="PS50003"/>
    </source>
</evidence>
<feature type="compositionally biased region" description="Basic and acidic residues" evidence="1">
    <location>
        <begin position="184"/>
        <end position="196"/>
    </location>
</feature>
<dbReference type="SMART" id="SM00228">
    <property type="entry name" value="PDZ"/>
    <property type="match status" value="1"/>
</dbReference>
<evidence type="ECO:0000256" key="1">
    <source>
        <dbReference type="SAM" id="MobiDB-lite"/>
    </source>
</evidence>
<gene>
    <name evidence="4" type="ORF">FSP39_011044</name>
</gene>
<dbReference type="InterPro" id="IPR001849">
    <property type="entry name" value="PH_domain"/>
</dbReference>
<dbReference type="Proteomes" id="UP001186944">
    <property type="component" value="Unassembled WGS sequence"/>
</dbReference>
<evidence type="ECO:0000259" key="3">
    <source>
        <dbReference type="PROSITE" id="PS50106"/>
    </source>
</evidence>
<dbReference type="EMBL" id="VSWD01000011">
    <property type="protein sequence ID" value="KAK3087820.1"/>
    <property type="molecule type" value="Genomic_DNA"/>
</dbReference>
<feature type="domain" description="PDZ" evidence="3">
    <location>
        <begin position="461"/>
        <end position="540"/>
    </location>
</feature>
<protein>
    <submittedName>
        <fullName evidence="4">Uncharacterized protein</fullName>
    </submittedName>
</protein>
<feature type="region of interest" description="Disordered" evidence="1">
    <location>
        <begin position="273"/>
        <end position="360"/>
    </location>
</feature>
<dbReference type="PROSITE" id="PS50106">
    <property type="entry name" value="PDZ"/>
    <property type="match status" value="1"/>
</dbReference>
<reference evidence="4" key="1">
    <citation type="submission" date="2019-08" db="EMBL/GenBank/DDBJ databases">
        <title>The improved chromosome-level genome for the pearl oyster Pinctada fucata martensii using PacBio sequencing and Hi-C.</title>
        <authorList>
            <person name="Zheng Z."/>
        </authorList>
    </citation>
    <scope>NUCLEOTIDE SEQUENCE</scope>
    <source>
        <strain evidence="4">ZZ-2019</strain>
        <tissue evidence="4">Adductor muscle</tissue>
    </source>
</reference>
<dbReference type="Pfam" id="PF00169">
    <property type="entry name" value="PH"/>
    <property type="match status" value="2"/>
</dbReference>
<comment type="caution">
    <text evidence="4">The sequence shown here is derived from an EMBL/GenBank/DDBJ whole genome shotgun (WGS) entry which is preliminary data.</text>
</comment>
<feature type="region of interest" description="Disordered" evidence="1">
    <location>
        <begin position="134"/>
        <end position="153"/>
    </location>
</feature>
<dbReference type="Pfam" id="PF17820">
    <property type="entry name" value="PDZ_6"/>
    <property type="match status" value="1"/>
</dbReference>
<dbReference type="SUPFAM" id="SSF50156">
    <property type="entry name" value="PDZ domain-like"/>
    <property type="match status" value="1"/>
</dbReference>
<dbReference type="Gene3D" id="2.30.29.30">
    <property type="entry name" value="Pleckstrin-homology domain (PH domain)/Phosphotyrosine-binding domain (PTB)"/>
    <property type="match status" value="2"/>
</dbReference>
<organism evidence="4 5">
    <name type="scientific">Pinctada imbricata</name>
    <name type="common">Atlantic pearl-oyster</name>
    <name type="synonym">Pinctada martensii</name>
    <dbReference type="NCBI Taxonomy" id="66713"/>
    <lineage>
        <taxon>Eukaryota</taxon>
        <taxon>Metazoa</taxon>
        <taxon>Spiralia</taxon>
        <taxon>Lophotrochozoa</taxon>
        <taxon>Mollusca</taxon>
        <taxon>Bivalvia</taxon>
        <taxon>Autobranchia</taxon>
        <taxon>Pteriomorphia</taxon>
        <taxon>Pterioida</taxon>
        <taxon>Pterioidea</taxon>
        <taxon>Pteriidae</taxon>
        <taxon>Pinctada</taxon>
    </lineage>
</organism>